<keyword evidence="2" id="KW-0808">Transferase</keyword>
<dbReference type="NCBIfam" id="NF005760">
    <property type="entry name" value="PRK07586.1"/>
    <property type="match status" value="1"/>
</dbReference>
<evidence type="ECO:0000313" key="6">
    <source>
        <dbReference type="EMBL" id="MEW9921664.1"/>
    </source>
</evidence>
<gene>
    <name evidence="6" type="ORF">AB2B41_18805</name>
</gene>
<keyword evidence="3" id="KW-0786">Thiamine pyrophosphate</keyword>
<evidence type="ECO:0000256" key="2">
    <source>
        <dbReference type="ARBA" id="ARBA00022679"/>
    </source>
</evidence>
<dbReference type="InterPro" id="IPR029061">
    <property type="entry name" value="THDP-binding"/>
</dbReference>
<dbReference type="Proteomes" id="UP001556098">
    <property type="component" value="Unassembled WGS sequence"/>
</dbReference>
<dbReference type="Pfam" id="PF02776">
    <property type="entry name" value="TPP_enzyme_N"/>
    <property type="match status" value="1"/>
</dbReference>
<protein>
    <submittedName>
        <fullName evidence="6">Acetolactate synthase large subunit</fullName>
    </submittedName>
</protein>
<dbReference type="CDD" id="cd02002">
    <property type="entry name" value="TPP_BFDC"/>
    <property type="match status" value="1"/>
</dbReference>
<evidence type="ECO:0000256" key="3">
    <source>
        <dbReference type="ARBA" id="ARBA00023052"/>
    </source>
</evidence>
<dbReference type="PROSITE" id="PS00187">
    <property type="entry name" value="TPP_ENZYMES"/>
    <property type="match status" value="1"/>
</dbReference>
<evidence type="ECO:0000313" key="7">
    <source>
        <dbReference type="Proteomes" id="UP001556098"/>
    </source>
</evidence>
<comment type="similarity">
    <text evidence="1">Belongs to the TPP enzyme family.</text>
</comment>
<dbReference type="InterPro" id="IPR000399">
    <property type="entry name" value="TPP-bd_CS"/>
</dbReference>
<sequence length="519" mass="54004">MKDTDMNGAESLVHTLLASGVEVCFTNPGTSEMHFVAALDHIPGMRSVLALQEGVASGAADGYYRMAGKPASTLLHLGPGLANGLSNLHNAKKAGSGVVNIVGEHASTHIELDAPLTSDIEGIARPVSHWVHTSHAADTVGKDAAAAVQAAMVAPGQIATLILPSDTAWNPGGVAHDALETPAPVPFEEANLARAAEMLDGPESLLMMGGGALTEENLEIAGRIAAQTGCKLISEWSNARLERGAGRVEIGRVPYPIDIALKVLEPYKRIVLVGARAPIGFFAYPGKPAILTREGAEILTLATAGADLGGALDALSQATGSTDTPPAHVVEPALPERPTGPIDLDGLAAVIARAIPEDGIIVDESVTTGRAFFPVTKGAPKHSWLNNCGGSIGYGMPVAIGAAVACPDRKVLGLIGDGSAMYTVQALWTMAREDLDITILIFANRSYRILRGELTNVGVGNPGPRAIDMLSLDRPDLNWVQMAQSMGVEACQVATCEELEAAMETGLSTRSPYLIQVDL</sequence>
<reference evidence="6 7" key="1">
    <citation type="submission" date="2024-07" db="EMBL/GenBank/DDBJ databases">
        <title>Marimonas sp.nov., isolated from tidal-flat sediment.</title>
        <authorList>
            <person name="Jayan J.N."/>
            <person name="Lee S.S."/>
        </authorList>
    </citation>
    <scope>NUCLEOTIDE SEQUENCE [LARGE SCALE GENOMIC DNA]</scope>
    <source>
        <strain evidence="6 7">MJW-29</strain>
    </source>
</reference>
<dbReference type="InterPro" id="IPR045229">
    <property type="entry name" value="TPP_enz"/>
</dbReference>
<dbReference type="PANTHER" id="PTHR18968:SF86">
    <property type="entry name" value="ACETOLACTATE SYNTHASE LARGE SUBUNIT ILVX-RELATED"/>
    <property type="match status" value="1"/>
</dbReference>
<comment type="caution">
    <text evidence="6">The sequence shown here is derived from an EMBL/GenBank/DDBJ whole genome shotgun (WGS) entry which is preliminary data.</text>
</comment>
<dbReference type="InterPro" id="IPR011766">
    <property type="entry name" value="TPP_enzyme_TPP-bd"/>
</dbReference>
<name>A0ABV3RRT4_9RHOB</name>
<feature type="domain" description="Thiamine pyrophosphate enzyme N-terminal TPP-binding" evidence="5">
    <location>
        <begin position="6"/>
        <end position="111"/>
    </location>
</feature>
<dbReference type="Pfam" id="PF02775">
    <property type="entry name" value="TPP_enzyme_C"/>
    <property type="match status" value="1"/>
</dbReference>
<dbReference type="PANTHER" id="PTHR18968">
    <property type="entry name" value="THIAMINE PYROPHOSPHATE ENZYMES"/>
    <property type="match status" value="1"/>
</dbReference>
<dbReference type="SUPFAM" id="SSF52518">
    <property type="entry name" value="Thiamin diphosphate-binding fold (THDP-binding)"/>
    <property type="match status" value="2"/>
</dbReference>
<feature type="domain" description="Thiamine pyrophosphate enzyme TPP-binding" evidence="4">
    <location>
        <begin position="380"/>
        <end position="517"/>
    </location>
</feature>
<organism evidence="6 7">
    <name type="scientific">Sulfitobacter sediminis</name>
    <dbReference type="NCBI Taxonomy" id="3234186"/>
    <lineage>
        <taxon>Bacteria</taxon>
        <taxon>Pseudomonadati</taxon>
        <taxon>Pseudomonadota</taxon>
        <taxon>Alphaproteobacteria</taxon>
        <taxon>Rhodobacterales</taxon>
        <taxon>Roseobacteraceae</taxon>
        <taxon>Sulfitobacter</taxon>
    </lineage>
</organism>
<proteinExistence type="inferred from homology"/>
<dbReference type="InterPro" id="IPR012001">
    <property type="entry name" value="Thiamin_PyroP_enz_TPP-bd_dom"/>
</dbReference>
<evidence type="ECO:0000259" key="4">
    <source>
        <dbReference type="Pfam" id="PF02775"/>
    </source>
</evidence>
<evidence type="ECO:0000259" key="5">
    <source>
        <dbReference type="Pfam" id="PF02776"/>
    </source>
</evidence>
<dbReference type="CDD" id="cd07035">
    <property type="entry name" value="TPP_PYR_POX_like"/>
    <property type="match status" value="1"/>
</dbReference>
<evidence type="ECO:0000256" key="1">
    <source>
        <dbReference type="ARBA" id="ARBA00007812"/>
    </source>
</evidence>
<dbReference type="Gene3D" id="3.40.50.970">
    <property type="match status" value="2"/>
</dbReference>
<dbReference type="EMBL" id="JBFNXX010000018">
    <property type="protein sequence ID" value="MEW9921664.1"/>
    <property type="molecule type" value="Genomic_DNA"/>
</dbReference>
<accession>A0ABV3RRT4</accession>
<keyword evidence="7" id="KW-1185">Reference proteome</keyword>